<dbReference type="InterPro" id="IPR012312">
    <property type="entry name" value="Hemerythrin-like"/>
</dbReference>
<dbReference type="Pfam" id="PF01814">
    <property type="entry name" value="Hemerythrin"/>
    <property type="match status" value="1"/>
</dbReference>
<dbReference type="AlphaFoldDB" id="A0A1T3CX16"/>
<name>A0A1T3CX16_9HYPO</name>
<evidence type="ECO:0000313" key="3">
    <source>
        <dbReference type="Proteomes" id="UP000191004"/>
    </source>
</evidence>
<gene>
    <name evidence="2" type="ORF">A0O28_0077350</name>
</gene>
<dbReference type="CDD" id="cd12108">
    <property type="entry name" value="Hr-like"/>
    <property type="match status" value="1"/>
</dbReference>
<comment type="caution">
    <text evidence="2">The sequence shown here is derived from an EMBL/GenBank/DDBJ whole genome shotgun (WGS) entry which is preliminary data.</text>
</comment>
<dbReference type="PANTHER" id="PTHR38048:SF2">
    <property type="entry name" value="HEMERYTHRIN-LIKE DOMAIN-CONTAINING PROTEIN"/>
    <property type="match status" value="1"/>
</dbReference>
<accession>A0A1T3CX16</accession>
<evidence type="ECO:0000259" key="1">
    <source>
        <dbReference type="Pfam" id="PF01814"/>
    </source>
</evidence>
<evidence type="ECO:0000313" key="2">
    <source>
        <dbReference type="EMBL" id="OPB45525.1"/>
    </source>
</evidence>
<organism evidence="2 3">
    <name type="scientific">Trichoderma guizhouense</name>
    <dbReference type="NCBI Taxonomy" id="1491466"/>
    <lineage>
        <taxon>Eukaryota</taxon>
        <taxon>Fungi</taxon>
        <taxon>Dikarya</taxon>
        <taxon>Ascomycota</taxon>
        <taxon>Pezizomycotina</taxon>
        <taxon>Sordariomycetes</taxon>
        <taxon>Hypocreomycetidae</taxon>
        <taxon>Hypocreales</taxon>
        <taxon>Hypocreaceae</taxon>
        <taxon>Trichoderma</taxon>
    </lineage>
</organism>
<protein>
    <submittedName>
        <fullName evidence="2">Hemerythrin HHE cation binding domain protein</fullName>
    </submittedName>
</protein>
<reference evidence="2 3" key="1">
    <citation type="submission" date="2016-04" db="EMBL/GenBank/DDBJ databases">
        <title>Multiple horizontal gene transfer events from other fungi enriched the ability of the initially mycotrophic fungus Trichoderma (Ascomycota) to feed on dead plant biomass.</title>
        <authorList>
            <person name="Atanasova L."/>
            <person name="Chenthamara K."/>
            <person name="Zhang J."/>
            <person name="Grujic M."/>
            <person name="Henrissat B."/>
            <person name="Kuo A."/>
            <person name="Aertz A."/>
            <person name="Salamov A."/>
            <person name="Lipzen A."/>
            <person name="Labutti K."/>
            <person name="Barry K."/>
            <person name="Miao Y."/>
            <person name="Rahimi M.J."/>
            <person name="Shen Q."/>
            <person name="Grigoriev I.V."/>
            <person name="Kubicek C.P."/>
            <person name="Druzhinina I.S."/>
        </authorList>
    </citation>
    <scope>NUCLEOTIDE SEQUENCE [LARGE SCALE GENOMIC DNA]</scope>
    <source>
        <strain evidence="2 3">NJAU 4742</strain>
    </source>
</reference>
<keyword evidence="3" id="KW-1185">Reference proteome</keyword>
<dbReference type="Gene3D" id="1.20.120.520">
    <property type="entry name" value="nmb1532 protein domain like"/>
    <property type="match status" value="1"/>
</dbReference>
<dbReference type="OrthoDB" id="58416at2759"/>
<dbReference type="Proteomes" id="UP000191004">
    <property type="component" value="Unassembled WGS sequence"/>
</dbReference>
<proteinExistence type="predicted"/>
<feature type="domain" description="Hemerythrin-like" evidence="1">
    <location>
        <begin position="35"/>
        <end position="159"/>
    </location>
</feature>
<dbReference type="EMBL" id="LVVK01000005">
    <property type="protein sequence ID" value="OPB45525.1"/>
    <property type="molecule type" value="Genomic_DNA"/>
</dbReference>
<dbReference type="PANTHER" id="PTHR38048">
    <property type="entry name" value="EXPRESSED PROTEIN"/>
    <property type="match status" value="1"/>
</dbReference>
<dbReference type="InterPro" id="IPR053206">
    <property type="entry name" value="Dimeric_xanthone_biosynth"/>
</dbReference>
<sequence>MAAPWADEPFTLISIPGRGVDLSKAHGSVYVAREMAFAHNGMIRALNSIYQQCIHVSASINIADLLKYAQFWCQWIREHHQGEEDLFFPQIEKITGEKGLMERNVAQHHAFESGLAEFETWLNNCKPETYDGKELRASIDGFGKILSQHLTEEIQTLLDLTDYDGKALRDAWNVFDLEMRKGDKSIIFPIVFGSSDGEFEGAGDWPEVPGPVRLLVHYWFERKHQGAWRFSPSTTWGVKRPLAFTGDSNS</sequence>